<evidence type="ECO:0000313" key="2">
    <source>
        <dbReference type="EMBL" id="SDE50864.1"/>
    </source>
</evidence>
<dbReference type="STRING" id="282683.SAMN04488105_104224"/>
<dbReference type="OrthoDB" id="1524823at2"/>
<feature type="transmembrane region" description="Helical" evidence="1">
    <location>
        <begin position="60"/>
        <end position="80"/>
    </location>
</feature>
<reference evidence="3" key="1">
    <citation type="submission" date="2016-10" db="EMBL/GenBank/DDBJ databases">
        <authorList>
            <person name="Varghese N."/>
            <person name="Submissions S."/>
        </authorList>
    </citation>
    <scope>NUCLEOTIDE SEQUENCE [LARGE SCALE GENOMIC DNA]</scope>
    <source>
        <strain evidence="3">DSM 10146</strain>
    </source>
</reference>
<evidence type="ECO:0000256" key="1">
    <source>
        <dbReference type="SAM" id="Phobius"/>
    </source>
</evidence>
<sequence length="135" mass="13858">MTVQIAHLHATLCLALAILHIALAFGAPWSSWGPGLDVTQAAQGDAWDGPGAPLSPAGRLAAALTVPVLLYLALAIISAAGFPGLGWPRWTGWLAVAVQGALAALSLAARRPVERRLWGPCHAVLTAMALAVMTA</sequence>
<dbReference type="EMBL" id="FNAV01000004">
    <property type="protein sequence ID" value="SDE50864.1"/>
    <property type="molecule type" value="Genomic_DNA"/>
</dbReference>
<dbReference type="Proteomes" id="UP000198994">
    <property type="component" value="Unassembled WGS sequence"/>
</dbReference>
<keyword evidence="1" id="KW-0812">Transmembrane</keyword>
<organism evidence="2 3">
    <name type="scientific">Salipiger thiooxidans</name>
    <dbReference type="NCBI Taxonomy" id="282683"/>
    <lineage>
        <taxon>Bacteria</taxon>
        <taxon>Pseudomonadati</taxon>
        <taxon>Pseudomonadota</taxon>
        <taxon>Alphaproteobacteria</taxon>
        <taxon>Rhodobacterales</taxon>
        <taxon>Roseobacteraceae</taxon>
        <taxon>Salipiger</taxon>
    </lineage>
</organism>
<dbReference type="RefSeq" id="WP_089957445.1">
    <property type="nucleotide sequence ID" value="NZ_FNAV01000004.1"/>
</dbReference>
<dbReference type="AlphaFoldDB" id="A0A1G7DH15"/>
<gene>
    <name evidence="2" type="ORF">SAMN04488105_104224</name>
</gene>
<name>A0A1G7DH15_9RHOB</name>
<keyword evidence="3" id="KW-1185">Reference proteome</keyword>
<evidence type="ECO:0000313" key="3">
    <source>
        <dbReference type="Proteomes" id="UP000198994"/>
    </source>
</evidence>
<proteinExistence type="predicted"/>
<keyword evidence="1" id="KW-0472">Membrane</keyword>
<protein>
    <submittedName>
        <fullName evidence="2">Uncharacterized protein</fullName>
    </submittedName>
</protein>
<keyword evidence="1" id="KW-1133">Transmembrane helix</keyword>
<accession>A0A1G7DH15</accession>